<reference evidence="1" key="1">
    <citation type="journal article" date="2015" name="Nature">
        <title>Complex archaea that bridge the gap between prokaryotes and eukaryotes.</title>
        <authorList>
            <person name="Spang A."/>
            <person name="Saw J.H."/>
            <person name="Jorgensen S.L."/>
            <person name="Zaremba-Niedzwiedzka K."/>
            <person name="Martijn J."/>
            <person name="Lind A.E."/>
            <person name="van Eijk R."/>
            <person name="Schleper C."/>
            <person name="Guy L."/>
            <person name="Ettema T.J."/>
        </authorList>
    </citation>
    <scope>NUCLEOTIDE SEQUENCE</scope>
</reference>
<accession>A0A0F9QV81</accession>
<evidence type="ECO:0000313" key="1">
    <source>
        <dbReference type="EMBL" id="KKN09128.1"/>
    </source>
</evidence>
<feature type="non-terminal residue" evidence="1">
    <location>
        <position position="1"/>
    </location>
</feature>
<comment type="caution">
    <text evidence="1">The sequence shown here is derived from an EMBL/GenBank/DDBJ whole genome shotgun (WGS) entry which is preliminary data.</text>
</comment>
<name>A0A0F9QV81_9ZZZZ</name>
<sequence length="45" mass="5104">LLPMIISEPSSPITDSFILVNQLSDLNCIFRLVIHIRLIYASLSF</sequence>
<protein>
    <submittedName>
        <fullName evidence="1">Uncharacterized protein</fullName>
    </submittedName>
</protein>
<dbReference type="EMBL" id="LAZR01004382">
    <property type="protein sequence ID" value="KKN09128.1"/>
    <property type="molecule type" value="Genomic_DNA"/>
</dbReference>
<gene>
    <name evidence="1" type="ORF">LCGC14_1049870</name>
</gene>
<organism evidence="1">
    <name type="scientific">marine sediment metagenome</name>
    <dbReference type="NCBI Taxonomy" id="412755"/>
    <lineage>
        <taxon>unclassified sequences</taxon>
        <taxon>metagenomes</taxon>
        <taxon>ecological metagenomes</taxon>
    </lineage>
</organism>
<proteinExistence type="predicted"/>
<dbReference type="AlphaFoldDB" id="A0A0F9QV81"/>